<sequence length="375" mass="40688">MEVAMEENVEEKMGVLKHTKVQQLVQRKGRLVEVPYSATVGDTLNALMAKSILAVPVAAPPGHWVGAGGSMIMEADKSTGHVRKQFIGMVSVLDILIHVVEEEGDDFEDRLSSTVASIIGHSREGLSLWTISPTASVYEAMEPMSKGIHRALVPVESLMHHSNQIPVELMEASPGYHMLTQTDMVEFLLTHAKDLEFVTGLSISTLGIVQTSVLAAPCNMKVMDVVKCMRNVSLTAVAIVDGVPDSSDAPKLVIGRGMKLVGKFSASDLRGCTTEVLQAWSSFSMIDLFGRASGAQQFGIGADFHARNTFECKEMVSPPVTCSLTSSLEEVMSKALQNRVHQVWVIDDQGLLLGVVTFSDILKVVRNFPLQQQLA</sequence>
<dbReference type="Proteomes" id="UP001497512">
    <property type="component" value="Chromosome 3"/>
</dbReference>
<dbReference type="InterPro" id="IPR000644">
    <property type="entry name" value="CBS_dom"/>
</dbReference>
<reference evidence="5" key="1">
    <citation type="submission" date="2024-02" db="EMBL/GenBank/DDBJ databases">
        <authorList>
            <consortium name="ELIXIR-Norway"/>
            <consortium name="Elixir Norway"/>
        </authorList>
    </citation>
    <scope>NUCLEOTIDE SEQUENCE</scope>
</reference>
<dbReference type="Gene3D" id="3.10.580.10">
    <property type="entry name" value="CBS-domain"/>
    <property type="match status" value="2"/>
</dbReference>
<keyword evidence="2 3" id="KW-0129">CBS domain</keyword>
<evidence type="ECO:0000259" key="4">
    <source>
        <dbReference type="PROSITE" id="PS51371"/>
    </source>
</evidence>
<evidence type="ECO:0000256" key="2">
    <source>
        <dbReference type="ARBA" id="ARBA00023122"/>
    </source>
</evidence>
<evidence type="ECO:0000313" key="5">
    <source>
        <dbReference type="EMBL" id="CAK9219245.1"/>
    </source>
</evidence>
<name>A0ABP0UDG3_9BRYO</name>
<keyword evidence="1" id="KW-0677">Repeat</keyword>
<dbReference type="SUPFAM" id="SSF54631">
    <property type="entry name" value="CBS-domain pair"/>
    <property type="match status" value="2"/>
</dbReference>
<protein>
    <recommendedName>
        <fullName evidence="4">CBS domain-containing protein</fullName>
    </recommendedName>
</protein>
<dbReference type="EMBL" id="OZ019895">
    <property type="protein sequence ID" value="CAK9219245.1"/>
    <property type="molecule type" value="Genomic_DNA"/>
</dbReference>
<accession>A0ABP0UDG3</accession>
<dbReference type="InterPro" id="IPR046342">
    <property type="entry name" value="CBS_dom_sf"/>
</dbReference>
<dbReference type="PROSITE" id="PS51371">
    <property type="entry name" value="CBS"/>
    <property type="match status" value="1"/>
</dbReference>
<gene>
    <name evidence="5" type="ORF">CSSPTR1EN2_LOCUS14388</name>
</gene>
<dbReference type="InterPro" id="IPR050511">
    <property type="entry name" value="AMPK_gamma/SDS23_families"/>
</dbReference>
<organism evidence="5 6">
    <name type="scientific">Sphagnum troendelagicum</name>
    <dbReference type="NCBI Taxonomy" id="128251"/>
    <lineage>
        <taxon>Eukaryota</taxon>
        <taxon>Viridiplantae</taxon>
        <taxon>Streptophyta</taxon>
        <taxon>Embryophyta</taxon>
        <taxon>Bryophyta</taxon>
        <taxon>Sphagnophytina</taxon>
        <taxon>Sphagnopsida</taxon>
        <taxon>Sphagnales</taxon>
        <taxon>Sphagnaceae</taxon>
        <taxon>Sphagnum</taxon>
    </lineage>
</organism>
<evidence type="ECO:0000313" key="6">
    <source>
        <dbReference type="Proteomes" id="UP001497512"/>
    </source>
</evidence>
<proteinExistence type="predicted"/>
<dbReference type="PANTHER" id="PTHR13780:SF101">
    <property type="entry name" value="SNF1-RELATED PROTEIN KINASE REGULATORY SUBUNIT GAMMA-LIKE PV42A"/>
    <property type="match status" value="1"/>
</dbReference>
<dbReference type="Pfam" id="PF00571">
    <property type="entry name" value="CBS"/>
    <property type="match status" value="1"/>
</dbReference>
<evidence type="ECO:0000256" key="1">
    <source>
        <dbReference type="ARBA" id="ARBA00022737"/>
    </source>
</evidence>
<dbReference type="PANTHER" id="PTHR13780">
    <property type="entry name" value="AMP-ACTIVATED PROTEIN KINASE, GAMMA REGULATORY SUBUNIT"/>
    <property type="match status" value="1"/>
</dbReference>
<feature type="domain" description="CBS" evidence="4">
    <location>
        <begin position="315"/>
        <end position="372"/>
    </location>
</feature>
<dbReference type="SMART" id="SM00116">
    <property type="entry name" value="CBS"/>
    <property type="match status" value="1"/>
</dbReference>
<evidence type="ECO:0000256" key="3">
    <source>
        <dbReference type="PROSITE-ProRule" id="PRU00703"/>
    </source>
</evidence>
<keyword evidence="6" id="KW-1185">Reference proteome</keyword>